<comment type="caution">
    <text evidence="1">The sequence shown here is derived from an EMBL/GenBank/DDBJ whole genome shotgun (WGS) entry which is preliminary data.</text>
</comment>
<protein>
    <submittedName>
        <fullName evidence="1">Uncharacterized protein</fullName>
    </submittedName>
</protein>
<dbReference type="RefSeq" id="WP_146385009.1">
    <property type="nucleotide sequence ID" value="NZ_VOHK01000001.1"/>
</dbReference>
<gene>
    <name evidence="1" type="ORF">FQY83_03500</name>
</gene>
<evidence type="ECO:0000313" key="1">
    <source>
        <dbReference type="EMBL" id="TWT23695.1"/>
    </source>
</evidence>
<keyword evidence="2" id="KW-1185">Reference proteome</keyword>
<dbReference type="OrthoDB" id="4528132at2"/>
<accession>A0A5C5UE20</accession>
<dbReference type="AlphaFoldDB" id="A0A5C5UE20"/>
<dbReference type="Proteomes" id="UP000319980">
    <property type="component" value="Unassembled WGS sequence"/>
</dbReference>
<name>A0A5C5UE20_9GAMM</name>
<sequence>MAKQNWRSKVLALASKGVSYVRLTEDEWDHLRRTRSGGTRFSLTFPHEVARRAKADSLPLFAINERELRVGVVSSVHTVATLDSRVLFDLVQPVLPGALNELVARLSAISTRLPTRRLSEGDENLSALSEKLREKIFEVLTSEPANEAVFGPIFARIDRPRRFDGMRALQADAISLALKAFGVTDGASAVSFVGKDSSIEGTRLLEDAVIEHDARWAPGWTLDDSDVTGKAVFTQRDERLVVYTANKRPLEKLLGVDLIYLNEQRGSLVMVQYKMMESTKVVESGHERHGGAVDGDDGFSEIGQVELKEWVTAIDAQFKEEMERMTRFEKDLTPEGAYRLNPGAFYFKLVRRNAATNSPTLVLSLGHLDKLLKDGDTSGPRGGLRISYEALGGHYLRGEGFIELIRSGYIGTRDATTAHLRTLIDETLNNHRGVVAAIQSAIG</sequence>
<dbReference type="EMBL" id="VOHK01000001">
    <property type="protein sequence ID" value="TWT23695.1"/>
    <property type="molecule type" value="Genomic_DNA"/>
</dbReference>
<organism evidence="1 2">
    <name type="scientific">Luteimonas marina</name>
    <dbReference type="NCBI Taxonomy" id="488485"/>
    <lineage>
        <taxon>Bacteria</taxon>
        <taxon>Pseudomonadati</taxon>
        <taxon>Pseudomonadota</taxon>
        <taxon>Gammaproteobacteria</taxon>
        <taxon>Lysobacterales</taxon>
        <taxon>Lysobacteraceae</taxon>
        <taxon>Luteimonas</taxon>
    </lineage>
</organism>
<evidence type="ECO:0000313" key="2">
    <source>
        <dbReference type="Proteomes" id="UP000319980"/>
    </source>
</evidence>
<proteinExistence type="predicted"/>
<reference evidence="1 2" key="1">
    <citation type="journal article" date="2008" name="Int. J. Syst. Evol. Microbiol.">
        <title>Luteimonas marina sp. nov., isolated from seawater.</title>
        <authorList>
            <person name="Baik K.S."/>
            <person name="Park S.C."/>
            <person name="Kim M.S."/>
            <person name="Kim E.M."/>
            <person name="Park C."/>
            <person name="Chun J."/>
            <person name="Seong C.N."/>
        </authorList>
    </citation>
    <scope>NUCLEOTIDE SEQUENCE [LARGE SCALE GENOMIC DNA]</scope>
    <source>
        <strain evidence="1 2">FR1330</strain>
    </source>
</reference>